<proteinExistence type="predicted"/>
<organism evidence="1 2">
    <name type="scientific">Fragilariopsis cylindrus CCMP1102</name>
    <dbReference type="NCBI Taxonomy" id="635003"/>
    <lineage>
        <taxon>Eukaryota</taxon>
        <taxon>Sar</taxon>
        <taxon>Stramenopiles</taxon>
        <taxon>Ochrophyta</taxon>
        <taxon>Bacillariophyta</taxon>
        <taxon>Bacillariophyceae</taxon>
        <taxon>Bacillariophycidae</taxon>
        <taxon>Bacillariales</taxon>
        <taxon>Bacillariaceae</taxon>
        <taxon>Fragilariopsis</taxon>
    </lineage>
</organism>
<accession>A0A1E7F4A5</accession>
<name>A0A1E7F4A5_9STRA</name>
<dbReference type="InParanoid" id="A0A1E7F4A5"/>
<keyword evidence="2" id="KW-1185">Reference proteome</keyword>
<evidence type="ECO:0000313" key="1">
    <source>
        <dbReference type="EMBL" id="OEU12835.1"/>
    </source>
</evidence>
<reference evidence="1 2" key="1">
    <citation type="submission" date="2016-09" db="EMBL/GenBank/DDBJ databases">
        <title>Extensive genetic diversity and differential bi-allelic expression allows diatom success in the polar Southern Ocean.</title>
        <authorList>
            <consortium name="DOE Joint Genome Institute"/>
            <person name="Mock T."/>
            <person name="Otillar R.P."/>
            <person name="Strauss J."/>
            <person name="Dupont C."/>
            <person name="Frickenhaus S."/>
            <person name="Maumus F."/>
            <person name="Mcmullan M."/>
            <person name="Sanges R."/>
            <person name="Schmutz J."/>
            <person name="Toseland A."/>
            <person name="Valas R."/>
            <person name="Veluchamy A."/>
            <person name="Ward B.J."/>
            <person name="Allen A."/>
            <person name="Barry K."/>
            <person name="Falciatore A."/>
            <person name="Ferrante M."/>
            <person name="Fortunato A.E."/>
            <person name="Gloeckner G."/>
            <person name="Gruber A."/>
            <person name="Hipkin R."/>
            <person name="Janech M."/>
            <person name="Kroth P."/>
            <person name="Leese F."/>
            <person name="Lindquist E."/>
            <person name="Lyon B.R."/>
            <person name="Martin J."/>
            <person name="Mayer C."/>
            <person name="Parker M."/>
            <person name="Quesneville H."/>
            <person name="Raymond J."/>
            <person name="Uhlig C."/>
            <person name="Valentin K.U."/>
            <person name="Worden A.Z."/>
            <person name="Armbrust E.V."/>
            <person name="Bowler C."/>
            <person name="Green B."/>
            <person name="Moulton V."/>
            <person name="Van Oosterhout C."/>
            <person name="Grigoriev I."/>
        </authorList>
    </citation>
    <scope>NUCLEOTIDE SEQUENCE [LARGE SCALE GENOMIC DNA]</scope>
    <source>
        <strain evidence="1 2">CCMP1102</strain>
    </source>
</reference>
<dbReference type="AlphaFoldDB" id="A0A1E7F4A5"/>
<evidence type="ECO:0000313" key="2">
    <source>
        <dbReference type="Proteomes" id="UP000095751"/>
    </source>
</evidence>
<dbReference type="OrthoDB" id="36562at2759"/>
<dbReference type="KEGG" id="fcy:FRACYDRAFT_227588"/>
<dbReference type="EMBL" id="KV784364">
    <property type="protein sequence ID" value="OEU12835.1"/>
    <property type="molecule type" value="Genomic_DNA"/>
</dbReference>
<evidence type="ECO:0008006" key="3">
    <source>
        <dbReference type="Google" id="ProtNLM"/>
    </source>
</evidence>
<sequence>MVGTTITTTKSKDVNNKTGVQTDEKKQHFDDIYICDTPVPYKIRILDALSYVSDDFNQQMFEAHIAPVFEKKSSAANTKTINYVDLCSCFGNTTMATLHGMGYEEIRDNWSNETRCMTIDKPRRTFNDQSTAVTAIDISPQAMKYGKTVGLYDTTIVCDLNNRTSNEFKLTKEAMSNADIIISTASLVYLELETIAELMEAFVTGGSENGMMLVNFLNPFALEKADATKRILLSKLDFVASRATRHRRMSKLEQDNYPGEEWSLLELWVLQKKSKK</sequence>
<protein>
    <recommendedName>
        <fullName evidence="3">Methyltransferase domain-containing protein</fullName>
    </recommendedName>
</protein>
<gene>
    <name evidence="1" type="ORF">FRACYDRAFT_227588</name>
</gene>
<dbReference type="Proteomes" id="UP000095751">
    <property type="component" value="Unassembled WGS sequence"/>
</dbReference>